<comment type="caution">
    <text evidence="2">The sequence shown here is derived from an EMBL/GenBank/DDBJ whole genome shotgun (WGS) entry which is preliminary data.</text>
</comment>
<evidence type="ECO:0000256" key="1">
    <source>
        <dbReference type="SAM" id="MobiDB-lite"/>
    </source>
</evidence>
<protein>
    <submittedName>
        <fullName evidence="2">Uncharacterized protein</fullName>
    </submittedName>
</protein>
<name>A0ABW2JG21_9ACTN</name>
<accession>A0ABW2JG21</accession>
<dbReference type="EMBL" id="JBHTCF010000003">
    <property type="protein sequence ID" value="MFC7304682.1"/>
    <property type="molecule type" value="Genomic_DNA"/>
</dbReference>
<evidence type="ECO:0000313" key="3">
    <source>
        <dbReference type="Proteomes" id="UP001596523"/>
    </source>
</evidence>
<reference evidence="3" key="1">
    <citation type="journal article" date="2019" name="Int. J. Syst. Evol. Microbiol.">
        <title>The Global Catalogue of Microorganisms (GCM) 10K type strain sequencing project: providing services to taxonomists for standard genome sequencing and annotation.</title>
        <authorList>
            <consortium name="The Broad Institute Genomics Platform"/>
            <consortium name="The Broad Institute Genome Sequencing Center for Infectious Disease"/>
            <person name="Wu L."/>
            <person name="Ma J."/>
        </authorList>
    </citation>
    <scope>NUCLEOTIDE SEQUENCE [LARGE SCALE GENOMIC DNA]</scope>
    <source>
        <strain evidence="3">SYNS20</strain>
    </source>
</reference>
<keyword evidence="3" id="KW-1185">Reference proteome</keyword>
<sequence length="219" mass="23515">MESMESPDPRFGREPDRRHQDEEGTDLDALLAGADAEIEAALESGLDLDRGRAAVFATALQPSERPWEALWSAPGTASHRLTPDVWHLVRRLVDMRAGLIRLRRLCGDSLLTHQGAVSARQWLDACWAHVDVLRIQLIHRRVAQEEAVAALERVALLLTALGDSLPAAPQAGAGGPAETGAAEARELCLRLNRASRQVQHAVAALIAPAGAEACDAGVN</sequence>
<evidence type="ECO:0000313" key="2">
    <source>
        <dbReference type="EMBL" id="MFC7304682.1"/>
    </source>
</evidence>
<dbReference type="Proteomes" id="UP001596523">
    <property type="component" value="Unassembled WGS sequence"/>
</dbReference>
<dbReference type="RefSeq" id="WP_381829305.1">
    <property type="nucleotide sequence ID" value="NZ_JBHTCF010000003.1"/>
</dbReference>
<feature type="compositionally biased region" description="Basic and acidic residues" evidence="1">
    <location>
        <begin position="7"/>
        <end position="22"/>
    </location>
</feature>
<gene>
    <name evidence="2" type="ORF">ACFQVC_10690</name>
</gene>
<feature type="region of interest" description="Disordered" evidence="1">
    <location>
        <begin position="1"/>
        <end position="26"/>
    </location>
</feature>
<proteinExistence type="predicted"/>
<organism evidence="2 3">
    <name type="scientific">Streptomyces monticola</name>
    <dbReference type="NCBI Taxonomy" id="2666263"/>
    <lineage>
        <taxon>Bacteria</taxon>
        <taxon>Bacillati</taxon>
        <taxon>Actinomycetota</taxon>
        <taxon>Actinomycetes</taxon>
        <taxon>Kitasatosporales</taxon>
        <taxon>Streptomycetaceae</taxon>
        <taxon>Streptomyces</taxon>
    </lineage>
</organism>